<proteinExistence type="predicted"/>
<dbReference type="PROSITE" id="PS50983">
    <property type="entry name" value="FE_B12_PBP"/>
    <property type="match status" value="1"/>
</dbReference>
<evidence type="ECO:0000256" key="1">
    <source>
        <dbReference type="SAM" id="Coils"/>
    </source>
</evidence>
<dbReference type="InterPro" id="IPR002491">
    <property type="entry name" value="ABC_transptr_periplasmic_BD"/>
</dbReference>
<evidence type="ECO:0000313" key="3">
    <source>
        <dbReference type="EMBL" id="MBK1897179.1"/>
    </source>
</evidence>
<sequence>MKLRILLLFVFCTLISCKREQKISSNDWTVISKKLQYKNEATGLNIKSGNNTYDFKTNQVPFKKVILLNASLMGYVSALNAENLVVGISSPEYIYSEKVQALIKDGKIQNVGNEQKYDVEKIISLQPDAIFTNYIASFENTYQLLKNNGIQVIFFDEYLEQKALEKAAYIKVFGKLFGKEKEAEAKYAEIEKNYNELKKLALTAKDKPVVLANEMYGDVWYLPGGKTSVANFISDANAEYILKNNNEEKAVTMSFEEVFSKADKVQYWVNAGNHTSKKEMLSINPFYGKLGVFSKGKIYGISGRENKKANDFFESGVVRADWVLKDYIKIFHPELLTNYQLVYMKELQ</sequence>
<organism evidence="3 4">
    <name type="scientific">Chryseobacterium paridis</name>
    <dbReference type="NCBI Taxonomy" id="2800328"/>
    <lineage>
        <taxon>Bacteria</taxon>
        <taxon>Pseudomonadati</taxon>
        <taxon>Bacteroidota</taxon>
        <taxon>Flavobacteriia</taxon>
        <taxon>Flavobacteriales</taxon>
        <taxon>Weeksellaceae</taxon>
        <taxon>Chryseobacterium group</taxon>
        <taxon>Chryseobacterium</taxon>
    </lineage>
</organism>
<dbReference type="InterPro" id="IPR050902">
    <property type="entry name" value="ABC_Transporter_SBP"/>
</dbReference>
<dbReference type="PANTHER" id="PTHR30535:SF34">
    <property type="entry name" value="MOLYBDATE-BINDING PROTEIN MOLA"/>
    <property type="match status" value="1"/>
</dbReference>
<dbReference type="SUPFAM" id="SSF53807">
    <property type="entry name" value="Helical backbone' metal receptor"/>
    <property type="match status" value="1"/>
</dbReference>
<dbReference type="PROSITE" id="PS51257">
    <property type="entry name" value="PROKAR_LIPOPROTEIN"/>
    <property type="match status" value="1"/>
</dbReference>
<keyword evidence="4" id="KW-1185">Reference proteome</keyword>
<evidence type="ECO:0000259" key="2">
    <source>
        <dbReference type="PROSITE" id="PS50983"/>
    </source>
</evidence>
<protein>
    <submittedName>
        <fullName evidence="3">ABC transporter substrate-binding protein</fullName>
    </submittedName>
</protein>
<dbReference type="RefSeq" id="WP_200247184.1">
    <property type="nucleotide sequence ID" value="NZ_JAENHK010000010.1"/>
</dbReference>
<dbReference type="PANTHER" id="PTHR30535">
    <property type="entry name" value="VITAMIN B12-BINDING PROTEIN"/>
    <property type="match status" value="1"/>
</dbReference>
<feature type="domain" description="Fe/B12 periplasmic-binding" evidence="2">
    <location>
        <begin position="64"/>
        <end position="335"/>
    </location>
</feature>
<reference evidence="4" key="1">
    <citation type="submission" date="2021-01" db="EMBL/GenBank/DDBJ databases">
        <title>Genome public.</title>
        <authorList>
            <person name="Liu C."/>
            <person name="Sun Q."/>
        </authorList>
    </citation>
    <scope>NUCLEOTIDE SEQUENCE [LARGE SCALE GENOMIC DNA]</scope>
    <source>
        <strain evidence="4">YIM B02567</strain>
    </source>
</reference>
<dbReference type="EMBL" id="JAENHK010000010">
    <property type="protein sequence ID" value="MBK1897179.1"/>
    <property type="molecule type" value="Genomic_DNA"/>
</dbReference>
<dbReference type="Gene3D" id="3.40.50.1980">
    <property type="entry name" value="Nitrogenase molybdenum iron protein domain"/>
    <property type="match status" value="2"/>
</dbReference>
<feature type="coiled-coil region" evidence="1">
    <location>
        <begin position="180"/>
        <end position="207"/>
    </location>
</feature>
<comment type="caution">
    <text evidence="3">The sequence shown here is derived from an EMBL/GenBank/DDBJ whole genome shotgun (WGS) entry which is preliminary data.</text>
</comment>
<dbReference type="Proteomes" id="UP000628669">
    <property type="component" value="Unassembled WGS sequence"/>
</dbReference>
<dbReference type="CDD" id="cd00636">
    <property type="entry name" value="TroA-like"/>
    <property type="match status" value="1"/>
</dbReference>
<evidence type="ECO:0000313" key="4">
    <source>
        <dbReference type="Proteomes" id="UP000628669"/>
    </source>
</evidence>
<keyword evidence="1" id="KW-0175">Coiled coil</keyword>
<gene>
    <name evidence="3" type="ORF">JHL15_15550</name>
</gene>
<accession>A0ABS1FXN3</accession>
<name>A0ABS1FXN3_9FLAO</name>
<dbReference type="Pfam" id="PF01497">
    <property type="entry name" value="Peripla_BP_2"/>
    <property type="match status" value="1"/>
</dbReference>